<comment type="subcellular location">
    <subcellularLocation>
        <location evidence="1">Secreted</location>
    </subcellularLocation>
</comment>
<dbReference type="InterPro" id="IPR011489">
    <property type="entry name" value="EMI_domain"/>
</dbReference>
<dbReference type="PANTHER" id="PTHR15427">
    <property type="entry name" value="EMILIN ELASTIN MICROFIBRIL INTERFACE-LOCATED PROTEIN ELASTIN MICROFIBRIL INTERFACER"/>
    <property type="match status" value="1"/>
</dbReference>
<evidence type="ECO:0000256" key="3">
    <source>
        <dbReference type="ARBA" id="ARBA00022729"/>
    </source>
</evidence>
<dbReference type="PANTHER" id="PTHR15427:SF23">
    <property type="entry name" value="EMI DOMAIN-CONTAINING PROTEIN 1"/>
    <property type="match status" value="1"/>
</dbReference>
<proteinExistence type="predicted"/>
<keyword evidence="9" id="KW-1185">Reference proteome</keyword>
<evidence type="ECO:0000256" key="1">
    <source>
        <dbReference type="ARBA" id="ARBA00004613"/>
    </source>
</evidence>
<keyword evidence="4" id="KW-1015">Disulfide bond</keyword>
<keyword evidence="3" id="KW-0732">Signal</keyword>
<dbReference type="GO" id="GO:0005576">
    <property type="term" value="C:extracellular region"/>
    <property type="evidence" value="ECO:0007669"/>
    <property type="project" value="UniProtKB-SubCell"/>
</dbReference>
<evidence type="ECO:0000256" key="2">
    <source>
        <dbReference type="ARBA" id="ARBA00022525"/>
    </source>
</evidence>
<evidence type="ECO:0000259" key="7">
    <source>
        <dbReference type="PROSITE" id="PS51041"/>
    </source>
</evidence>
<keyword evidence="6" id="KW-0812">Transmembrane</keyword>
<evidence type="ECO:0000256" key="6">
    <source>
        <dbReference type="SAM" id="Phobius"/>
    </source>
</evidence>
<evidence type="ECO:0000256" key="5">
    <source>
        <dbReference type="SAM" id="MobiDB-lite"/>
    </source>
</evidence>
<accession>A0A9Q0XC44</accession>
<keyword evidence="6" id="KW-1133">Transmembrane helix</keyword>
<feature type="region of interest" description="Disordered" evidence="5">
    <location>
        <begin position="254"/>
        <end position="284"/>
    </location>
</feature>
<evidence type="ECO:0000313" key="9">
    <source>
        <dbReference type="Proteomes" id="UP001142489"/>
    </source>
</evidence>
<sequence>MDCHPPGWPGCLRGSLRLWGSGGPLLFLFFFFLLFLAHRGGCTWNHAGLPYTARRNWCSYTVTRTVSCHVQNGTYLQRVFQSCRWPMGCAGGSYRTIVRPTYKQAYKTVTALEWKCCPGHTGPNCETEMVSYQEAVDTAAHGSSSLRKLSVRPATYSGVKINYDKSSLIPPQMALYIGAILDATVRRFHNYTLSDNQPDHPGHSPMLPPSTFSERTLDCYHQIIYRCHSGSSAKPFTSTLALQASCPEAVFERPSKYSSSGQDNHSSMVSYLGSQQTHDTTLPL</sequence>
<feature type="transmembrane region" description="Helical" evidence="6">
    <location>
        <begin position="18"/>
        <end position="37"/>
    </location>
</feature>
<dbReference type="Pfam" id="PF07546">
    <property type="entry name" value="EMI"/>
    <property type="match status" value="1"/>
</dbReference>
<feature type="domain" description="EMI" evidence="7">
    <location>
        <begin position="54"/>
        <end position="127"/>
    </location>
</feature>
<comment type="caution">
    <text evidence="8">The sequence shown here is derived from an EMBL/GenBank/DDBJ whole genome shotgun (WGS) entry which is preliminary data.</text>
</comment>
<reference evidence="8" key="1">
    <citation type="journal article" date="2023" name="DNA Res.">
        <title>Chromosome-level genome assembly of Phrynocephalus forsythii using third-generation DNA sequencing and Hi-C analysis.</title>
        <authorList>
            <person name="Qi Y."/>
            <person name="Zhao W."/>
            <person name="Zhao Y."/>
            <person name="Niu C."/>
            <person name="Cao S."/>
            <person name="Zhang Y."/>
        </authorList>
    </citation>
    <scope>NUCLEOTIDE SEQUENCE</scope>
    <source>
        <tissue evidence="8">Muscle</tissue>
    </source>
</reference>
<dbReference type="Proteomes" id="UP001142489">
    <property type="component" value="Unassembled WGS sequence"/>
</dbReference>
<name>A0A9Q0XC44_9SAUR</name>
<dbReference type="InterPro" id="IPR050392">
    <property type="entry name" value="Collagen/C1q_domain"/>
</dbReference>
<keyword evidence="2" id="KW-0964">Secreted</keyword>
<evidence type="ECO:0000256" key="4">
    <source>
        <dbReference type="ARBA" id="ARBA00023157"/>
    </source>
</evidence>
<dbReference type="AlphaFoldDB" id="A0A9Q0XC44"/>
<feature type="compositionally biased region" description="Polar residues" evidence="5">
    <location>
        <begin position="256"/>
        <end position="284"/>
    </location>
</feature>
<organism evidence="8 9">
    <name type="scientific">Phrynocephalus forsythii</name>
    <dbReference type="NCBI Taxonomy" id="171643"/>
    <lineage>
        <taxon>Eukaryota</taxon>
        <taxon>Metazoa</taxon>
        <taxon>Chordata</taxon>
        <taxon>Craniata</taxon>
        <taxon>Vertebrata</taxon>
        <taxon>Euteleostomi</taxon>
        <taxon>Lepidosauria</taxon>
        <taxon>Squamata</taxon>
        <taxon>Bifurcata</taxon>
        <taxon>Unidentata</taxon>
        <taxon>Episquamata</taxon>
        <taxon>Toxicofera</taxon>
        <taxon>Iguania</taxon>
        <taxon>Acrodonta</taxon>
        <taxon>Agamidae</taxon>
        <taxon>Agaminae</taxon>
        <taxon>Phrynocephalus</taxon>
    </lineage>
</organism>
<dbReference type="EMBL" id="JAPFRF010000016">
    <property type="protein sequence ID" value="KAJ7309553.1"/>
    <property type="molecule type" value="Genomic_DNA"/>
</dbReference>
<protein>
    <recommendedName>
        <fullName evidence="7">EMI domain-containing protein</fullName>
    </recommendedName>
</protein>
<dbReference type="PROSITE" id="PS51041">
    <property type="entry name" value="EMI"/>
    <property type="match status" value="1"/>
</dbReference>
<gene>
    <name evidence="8" type="ORF">JRQ81_007602</name>
</gene>
<keyword evidence="6" id="KW-0472">Membrane</keyword>
<evidence type="ECO:0000313" key="8">
    <source>
        <dbReference type="EMBL" id="KAJ7309553.1"/>
    </source>
</evidence>
<dbReference type="OrthoDB" id="9837521at2759"/>